<name>A0A9N8CUT4_9ENTR</name>
<evidence type="ECO:0000313" key="4">
    <source>
        <dbReference type="Proteomes" id="UP000834503"/>
    </source>
</evidence>
<dbReference type="AlphaFoldDB" id="A0A9N8CUT4"/>
<dbReference type="EMBL" id="CAIIUA010000009">
    <property type="protein sequence ID" value="CAC9269310.1"/>
    <property type="molecule type" value="Genomic_DNA"/>
</dbReference>
<dbReference type="EMBL" id="CAHPQX010000044">
    <property type="protein sequence ID" value="CAB5605345.1"/>
    <property type="molecule type" value="Genomic_DNA"/>
</dbReference>
<evidence type="ECO:0000313" key="2">
    <source>
        <dbReference type="EMBL" id="CAB5605345.1"/>
    </source>
</evidence>
<evidence type="ECO:0000313" key="3">
    <source>
        <dbReference type="EMBL" id="CAC9269310.1"/>
    </source>
</evidence>
<keyword evidence="1" id="KW-1133">Transmembrane helix</keyword>
<keyword evidence="5" id="KW-1185">Reference proteome</keyword>
<sequence>MLGMSRLTNDNRKIVLLSLLIIVVKFISYAKLQSLLYVFFAMMLYSKRRISINKGTLIGLIIVVLFAFTRIIRNPEQDLSFSFDFLFRFIGGFYFGSPVVNFSYVIKNNIHDIYYFFNWFVPQKIIPASAINLEFPDVTSPIGFVGSAYVSLGIFSFVYAYIVGFIVQYMYLQRSNSPVSYIFQPFLVMSCIFSMMYNNFVNINFFILPLIFTLWVVRRTISMKGPN</sequence>
<feature type="transmembrane region" description="Helical" evidence="1">
    <location>
        <begin position="85"/>
        <end position="106"/>
    </location>
</feature>
<feature type="transmembrane region" description="Helical" evidence="1">
    <location>
        <begin position="57"/>
        <end position="73"/>
    </location>
</feature>
<feature type="transmembrane region" description="Helical" evidence="1">
    <location>
        <begin position="179"/>
        <end position="197"/>
    </location>
</feature>
<keyword evidence="1" id="KW-0812">Transmembrane</keyword>
<organism evidence="2 4">
    <name type="scientific">Citrobacter werkmanii</name>
    <dbReference type="NCBI Taxonomy" id="67827"/>
    <lineage>
        <taxon>Bacteria</taxon>
        <taxon>Pseudomonadati</taxon>
        <taxon>Pseudomonadota</taxon>
        <taxon>Gammaproteobacteria</taxon>
        <taxon>Enterobacterales</taxon>
        <taxon>Enterobacteriaceae</taxon>
        <taxon>Citrobacter</taxon>
        <taxon>Citrobacter freundii complex</taxon>
    </lineage>
</organism>
<evidence type="ECO:0000256" key="1">
    <source>
        <dbReference type="SAM" id="Phobius"/>
    </source>
</evidence>
<comment type="caution">
    <text evidence="2">The sequence shown here is derived from an EMBL/GenBank/DDBJ whole genome shotgun (WGS) entry which is preliminary data.</text>
</comment>
<feature type="transmembrane region" description="Helical" evidence="1">
    <location>
        <begin position="113"/>
        <end position="131"/>
    </location>
</feature>
<protein>
    <recommendedName>
        <fullName evidence="6">Oligosaccharide repeat unit polymerase</fullName>
    </recommendedName>
</protein>
<proteinExistence type="predicted"/>
<evidence type="ECO:0000313" key="5">
    <source>
        <dbReference type="Proteomes" id="UP000837205"/>
    </source>
</evidence>
<feature type="transmembrane region" description="Helical" evidence="1">
    <location>
        <begin position="14"/>
        <end position="45"/>
    </location>
</feature>
<keyword evidence="1" id="KW-0472">Membrane</keyword>
<feature type="transmembrane region" description="Helical" evidence="1">
    <location>
        <begin position="143"/>
        <end position="167"/>
    </location>
</feature>
<reference evidence="2" key="1">
    <citation type="submission" date="2020-05" db="EMBL/GenBank/DDBJ databases">
        <authorList>
            <person name="Delgado-Blas J."/>
        </authorList>
    </citation>
    <scope>NUCLEOTIDE SEQUENCE</scope>
    <source>
        <strain evidence="2">BB1459</strain>
        <strain evidence="3">BB1480</strain>
    </source>
</reference>
<dbReference type="Proteomes" id="UP000834503">
    <property type="component" value="Unassembled WGS sequence"/>
</dbReference>
<accession>A0A9N8CUT4</accession>
<dbReference type="Proteomes" id="UP000837205">
    <property type="component" value="Unassembled WGS sequence"/>
</dbReference>
<evidence type="ECO:0008006" key="6">
    <source>
        <dbReference type="Google" id="ProtNLM"/>
    </source>
</evidence>
<gene>
    <name evidence="2" type="ORF">GHA_05405</name>
    <name evidence="3" type="ORF">TML_06163</name>
</gene>
<feature type="transmembrane region" description="Helical" evidence="1">
    <location>
        <begin position="203"/>
        <end position="221"/>
    </location>
</feature>